<organism evidence="1">
    <name type="scientific">Rhizophora mucronata</name>
    <name type="common">Asiatic mangrove</name>
    <dbReference type="NCBI Taxonomy" id="61149"/>
    <lineage>
        <taxon>Eukaryota</taxon>
        <taxon>Viridiplantae</taxon>
        <taxon>Streptophyta</taxon>
        <taxon>Embryophyta</taxon>
        <taxon>Tracheophyta</taxon>
        <taxon>Spermatophyta</taxon>
        <taxon>Magnoliopsida</taxon>
        <taxon>eudicotyledons</taxon>
        <taxon>Gunneridae</taxon>
        <taxon>Pentapetalae</taxon>
        <taxon>rosids</taxon>
        <taxon>fabids</taxon>
        <taxon>Malpighiales</taxon>
        <taxon>Rhizophoraceae</taxon>
        <taxon>Rhizophora</taxon>
    </lineage>
</organism>
<name>A0A2P2PNZ7_RHIMU</name>
<evidence type="ECO:0000313" key="1">
    <source>
        <dbReference type="EMBL" id="MBX56401.1"/>
    </source>
</evidence>
<protein>
    <submittedName>
        <fullName evidence="1">Uncharacterized protein</fullName>
    </submittedName>
</protein>
<accession>A0A2P2PNZ7</accession>
<dbReference type="EMBL" id="GGEC01075917">
    <property type="protein sequence ID" value="MBX56401.1"/>
    <property type="molecule type" value="Transcribed_RNA"/>
</dbReference>
<proteinExistence type="predicted"/>
<reference evidence="1" key="1">
    <citation type="submission" date="2018-02" db="EMBL/GenBank/DDBJ databases">
        <title>Rhizophora mucronata_Transcriptome.</title>
        <authorList>
            <person name="Meera S.P."/>
            <person name="Sreeshan A."/>
            <person name="Augustine A."/>
        </authorList>
    </citation>
    <scope>NUCLEOTIDE SEQUENCE</scope>
    <source>
        <tissue evidence="1">Leaf</tissue>
    </source>
</reference>
<sequence length="33" mass="3967">MLQHNHVCITTWPFYPQFQFRFSGYSEPHHSGS</sequence>
<dbReference type="AlphaFoldDB" id="A0A2P2PNZ7"/>